<dbReference type="InterPro" id="IPR050266">
    <property type="entry name" value="AB_hydrolase_sf"/>
</dbReference>
<dbReference type="InterPro" id="IPR000639">
    <property type="entry name" value="Epox_hydrolase-like"/>
</dbReference>
<reference evidence="4" key="1">
    <citation type="journal article" date="2019" name="Int. J. Syst. Evol. Microbiol.">
        <title>The Global Catalogue of Microorganisms (GCM) 10K type strain sequencing project: providing services to taxonomists for standard genome sequencing and annotation.</title>
        <authorList>
            <consortium name="The Broad Institute Genomics Platform"/>
            <consortium name="The Broad Institute Genome Sequencing Center for Infectious Disease"/>
            <person name="Wu L."/>
            <person name="Ma J."/>
        </authorList>
    </citation>
    <scope>NUCLEOTIDE SEQUENCE [LARGE SCALE GENOMIC DNA]</scope>
    <source>
        <strain evidence="4">JCM 11896</strain>
    </source>
</reference>
<dbReference type="PANTHER" id="PTHR43798">
    <property type="entry name" value="MONOACYLGLYCEROL LIPASE"/>
    <property type="match status" value="1"/>
</dbReference>
<dbReference type="SUPFAM" id="SSF53474">
    <property type="entry name" value="alpha/beta-Hydrolases"/>
    <property type="match status" value="1"/>
</dbReference>
<dbReference type="RefSeq" id="WP_344018111.1">
    <property type="nucleotide sequence ID" value="NZ_BAAAJK010000003.1"/>
</dbReference>
<accession>A0ABP4I970</accession>
<evidence type="ECO:0000313" key="3">
    <source>
        <dbReference type="EMBL" id="GAA1381185.1"/>
    </source>
</evidence>
<dbReference type="Gene3D" id="3.40.50.1820">
    <property type="entry name" value="alpha/beta hydrolase"/>
    <property type="match status" value="1"/>
</dbReference>
<dbReference type="PANTHER" id="PTHR43798:SF31">
    <property type="entry name" value="AB HYDROLASE SUPERFAMILY PROTEIN YCLE"/>
    <property type="match status" value="1"/>
</dbReference>
<feature type="domain" description="AB hydrolase-1" evidence="2">
    <location>
        <begin position="23"/>
        <end position="264"/>
    </location>
</feature>
<evidence type="ECO:0000259" key="2">
    <source>
        <dbReference type="Pfam" id="PF00561"/>
    </source>
</evidence>
<evidence type="ECO:0000313" key="4">
    <source>
        <dbReference type="Proteomes" id="UP001501414"/>
    </source>
</evidence>
<gene>
    <name evidence="3" type="ORF">GCM10009613_06710</name>
</gene>
<dbReference type="GO" id="GO:0016787">
    <property type="term" value="F:hydrolase activity"/>
    <property type="evidence" value="ECO:0007669"/>
    <property type="project" value="UniProtKB-KW"/>
</dbReference>
<evidence type="ECO:0000256" key="1">
    <source>
        <dbReference type="ARBA" id="ARBA00022801"/>
    </source>
</evidence>
<organism evidence="3 4">
    <name type="scientific">Pseudonocardia kongjuensis</name>
    <dbReference type="NCBI Taxonomy" id="102227"/>
    <lineage>
        <taxon>Bacteria</taxon>
        <taxon>Bacillati</taxon>
        <taxon>Actinomycetota</taxon>
        <taxon>Actinomycetes</taxon>
        <taxon>Pseudonocardiales</taxon>
        <taxon>Pseudonocardiaceae</taxon>
        <taxon>Pseudonocardia</taxon>
    </lineage>
</organism>
<sequence length="290" mass="31307">MSTFTTSDGCDLDYRDEGSGPRTLVLLHGWSQSRAMYDRVIPALAQHYRVISYDQRAHGESGKPARGARMARLAQDLHELLDHLGVASADLAGHSMGCSVLWSYLDNHGSGRVDSLIAIDQPSACTVLPWMTPEEGTEAGAILGFAGAEEFAKGLLGPDSDSVRHAFLVSMLTPDISADDLAWLYAENLKFPAPFGARLLIDHVMQDWRDVLPSIDVPTLVIGGEVSHVAPVSQEWIRDRIPGARLRVFTRAEGGGHFPFFEQPGPFAEALIGFLDALPAPRGAAAPSPV</sequence>
<protein>
    <submittedName>
        <fullName evidence="3">Alpha/beta hydrolase</fullName>
    </submittedName>
</protein>
<keyword evidence="1 3" id="KW-0378">Hydrolase</keyword>
<dbReference type="EMBL" id="BAAAJK010000003">
    <property type="protein sequence ID" value="GAA1381185.1"/>
    <property type="molecule type" value="Genomic_DNA"/>
</dbReference>
<dbReference type="PRINTS" id="PR00412">
    <property type="entry name" value="EPOXHYDRLASE"/>
</dbReference>
<dbReference type="InterPro" id="IPR000073">
    <property type="entry name" value="AB_hydrolase_1"/>
</dbReference>
<proteinExistence type="predicted"/>
<dbReference type="Pfam" id="PF00561">
    <property type="entry name" value="Abhydrolase_1"/>
    <property type="match status" value="1"/>
</dbReference>
<name>A0ABP4I970_9PSEU</name>
<comment type="caution">
    <text evidence="3">The sequence shown here is derived from an EMBL/GenBank/DDBJ whole genome shotgun (WGS) entry which is preliminary data.</text>
</comment>
<dbReference type="Proteomes" id="UP001501414">
    <property type="component" value="Unassembled WGS sequence"/>
</dbReference>
<keyword evidence="4" id="KW-1185">Reference proteome</keyword>
<dbReference type="InterPro" id="IPR029058">
    <property type="entry name" value="AB_hydrolase_fold"/>
</dbReference>